<dbReference type="Proteomes" id="UP000076268">
    <property type="component" value="Unassembled WGS sequence"/>
</dbReference>
<dbReference type="STRING" id="1794912.AXX12_02785"/>
<sequence length="192" mass="21494">MQFDTLPLRYKVCAFALGMVLLTWLFAGLVLFPYQQRMTDIENQLQAERSLVKAAQDFGMIHPEPAKYLKLIDDKLHVLERMLPSEARVSEFLSQSETAAKASGAKLVSLKPGAAMNKNGYQEWSMELVIHGSFFQTMNFVKKIEEGPRFNSVSNIVMQAKPGQLESKLTISIYSFGIPPVQATRLPVAPAK</sequence>
<organism evidence="2 3">
    <name type="scientific">Anaerosporomusa subterranea</name>
    <dbReference type="NCBI Taxonomy" id="1794912"/>
    <lineage>
        <taxon>Bacteria</taxon>
        <taxon>Bacillati</taxon>
        <taxon>Bacillota</taxon>
        <taxon>Negativicutes</taxon>
        <taxon>Acetonemataceae</taxon>
        <taxon>Anaerosporomusa</taxon>
    </lineage>
</organism>
<keyword evidence="1" id="KW-0472">Membrane</keyword>
<dbReference type="InterPro" id="IPR007445">
    <property type="entry name" value="PilO"/>
</dbReference>
<evidence type="ECO:0008006" key="4">
    <source>
        <dbReference type="Google" id="ProtNLM"/>
    </source>
</evidence>
<keyword evidence="1" id="KW-1133">Transmembrane helix</keyword>
<name>A0A154BT30_ANASB</name>
<accession>A0A154BT30</accession>
<protein>
    <recommendedName>
        <fullName evidence="4">Pilus assembly protein PilO</fullName>
    </recommendedName>
</protein>
<dbReference type="GO" id="GO:0043683">
    <property type="term" value="P:type IV pilus assembly"/>
    <property type="evidence" value="ECO:0007669"/>
    <property type="project" value="InterPro"/>
</dbReference>
<proteinExistence type="predicted"/>
<feature type="transmembrane region" description="Helical" evidence="1">
    <location>
        <begin position="12"/>
        <end position="34"/>
    </location>
</feature>
<dbReference type="Gene3D" id="3.30.70.60">
    <property type="match status" value="1"/>
</dbReference>
<gene>
    <name evidence="2" type="ORF">AXX12_02785</name>
</gene>
<dbReference type="GO" id="GO:0043107">
    <property type="term" value="P:type IV pilus-dependent motility"/>
    <property type="evidence" value="ECO:0007669"/>
    <property type="project" value="InterPro"/>
</dbReference>
<evidence type="ECO:0000256" key="1">
    <source>
        <dbReference type="SAM" id="Phobius"/>
    </source>
</evidence>
<reference evidence="2 3" key="1">
    <citation type="submission" date="2016-02" db="EMBL/GenBank/DDBJ databases">
        <title>Anaerosporomusa subterraneum gen. nov., sp. nov., a spore-forming obligate anaerobe isolated from saprolite.</title>
        <authorList>
            <person name="Choi J.K."/>
            <person name="Shah M."/>
            <person name="Yee N."/>
        </authorList>
    </citation>
    <scope>NUCLEOTIDE SEQUENCE [LARGE SCALE GENOMIC DNA]</scope>
    <source>
        <strain evidence="2 3">RU4</strain>
    </source>
</reference>
<keyword evidence="1" id="KW-0812">Transmembrane</keyword>
<dbReference type="OrthoDB" id="1680908at2"/>
<dbReference type="AlphaFoldDB" id="A0A154BT30"/>
<evidence type="ECO:0000313" key="2">
    <source>
        <dbReference type="EMBL" id="KYZ77079.1"/>
    </source>
</evidence>
<keyword evidence="3" id="KW-1185">Reference proteome</keyword>
<evidence type="ECO:0000313" key="3">
    <source>
        <dbReference type="Proteomes" id="UP000076268"/>
    </source>
</evidence>
<dbReference type="Pfam" id="PF04350">
    <property type="entry name" value="PilO"/>
    <property type="match status" value="1"/>
</dbReference>
<dbReference type="InterPro" id="IPR014717">
    <property type="entry name" value="Transl_elong_EF1B/ribsomal_bS6"/>
</dbReference>
<comment type="caution">
    <text evidence="2">The sequence shown here is derived from an EMBL/GenBank/DDBJ whole genome shotgun (WGS) entry which is preliminary data.</text>
</comment>
<dbReference type="RefSeq" id="WP_066238748.1">
    <property type="nucleotide sequence ID" value="NZ_LSGP01000013.1"/>
</dbReference>
<dbReference type="EMBL" id="LSGP01000013">
    <property type="protein sequence ID" value="KYZ77079.1"/>
    <property type="molecule type" value="Genomic_DNA"/>
</dbReference>